<sequence>MVENLLKLASEGNKYKRLVKDIDDEQKEKIDELLANIERKK</sequence>
<accession>F9EPL6</accession>
<evidence type="ECO:0000313" key="1">
    <source>
        <dbReference type="EMBL" id="EGQ79102.1"/>
    </source>
</evidence>
<keyword evidence="2" id="KW-1185">Reference proteome</keyword>
<organism evidence="1 2">
    <name type="scientific">Fusobacterium animalis ATCC 51191</name>
    <dbReference type="NCBI Taxonomy" id="997347"/>
    <lineage>
        <taxon>Bacteria</taxon>
        <taxon>Fusobacteriati</taxon>
        <taxon>Fusobacteriota</taxon>
        <taxon>Fusobacteriia</taxon>
        <taxon>Fusobacteriales</taxon>
        <taxon>Fusobacteriaceae</taxon>
        <taxon>Fusobacterium</taxon>
    </lineage>
</organism>
<dbReference type="HOGENOM" id="CLU_3270479_0_0_0"/>
<name>F9EPL6_9FUSO</name>
<proteinExistence type="predicted"/>
<evidence type="ECO:0000313" key="2">
    <source>
        <dbReference type="Proteomes" id="UP000005392"/>
    </source>
</evidence>
<gene>
    <name evidence="1" type="ORF">HMPREF9094_1871</name>
</gene>
<comment type="caution">
    <text evidence="1">The sequence shown here is derived from an EMBL/GenBank/DDBJ whole genome shotgun (WGS) entry which is preliminary data.</text>
</comment>
<dbReference type="EMBL" id="AFQD01000321">
    <property type="protein sequence ID" value="EGQ79102.1"/>
    <property type="molecule type" value="Genomic_DNA"/>
</dbReference>
<dbReference type="PATRIC" id="fig|997347.4.peg.1734"/>
<dbReference type="Proteomes" id="UP000005392">
    <property type="component" value="Unassembled WGS sequence"/>
</dbReference>
<reference evidence="1 2" key="1">
    <citation type="submission" date="2011-05" db="EMBL/GenBank/DDBJ databases">
        <authorList>
            <person name="Muzny D."/>
            <person name="Qin X."/>
            <person name="Deng J."/>
            <person name="Jiang H."/>
            <person name="Liu Y."/>
            <person name="Qu J."/>
            <person name="Song X.-Z."/>
            <person name="Zhang L."/>
            <person name="Thornton R."/>
            <person name="Coyle M."/>
            <person name="Francisco L."/>
            <person name="Jackson L."/>
            <person name="Javaid M."/>
            <person name="Korchina V."/>
            <person name="Kovar C."/>
            <person name="Mata R."/>
            <person name="Mathew T."/>
            <person name="Ngo R."/>
            <person name="Nguyen L."/>
            <person name="Nguyen N."/>
            <person name="Okwuonu G."/>
            <person name="Ongeri F."/>
            <person name="Pham C."/>
            <person name="Simmons D."/>
            <person name="Wilczek-Boney K."/>
            <person name="Hale W."/>
            <person name="Jakkamsetti A."/>
            <person name="Pham P."/>
            <person name="Ruth R."/>
            <person name="San Lucas F."/>
            <person name="Warren J."/>
            <person name="Zhang J."/>
            <person name="Zhao Z."/>
            <person name="Zhou C."/>
            <person name="Zhu D."/>
            <person name="Lee S."/>
            <person name="Bess C."/>
            <person name="Blankenburg K."/>
            <person name="Forbes L."/>
            <person name="Fu Q."/>
            <person name="Gubbala S."/>
            <person name="Hirani K."/>
            <person name="Jayaseelan J.C."/>
            <person name="Lara F."/>
            <person name="Munidasa M."/>
            <person name="Palculict T."/>
            <person name="Patil S."/>
            <person name="Pu L.-L."/>
            <person name="Saada N."/>
            <person name="Tang L."/>
            <person name="Weissenberger G."/>
            <person name="Zhu Y."/>
            <person name="Hemphill L."/>
            <person name="Shang Y."/>
            <person name="Youmans B."/>
            <person name="Ayvaz T."/>
            <person name="Ross M."/>
            <person name="Santibanez J."/>
            <person name="Aqrawi P."/>
            <person name="Gross S."/>
            <person name="Joshi V."/>
            <person name="Fowler G."/>
            <person name="Nazareth L."/>
            <person name="Reid J."/>
            <person name="Worley K."/>
            <person name="Petrosino J."/>
            <person name="Highlander S."/>
            <person name="Gibbs R."/>
        </authorList>
    </citation>
    <scope>NUCLEOTIDE SEQUENCE [LARGE SCALE GENOMIC DNA]</scope>
    <source>
        <strain evidence="1 2">ATCC 51191</strain>
    </source>
</reference>
<protein>
    <submittedName>
        <fullName evidence="1">Uncharacterized protein</fullName>
    </submittedName>
</protein>
<dbReference type="AlphaFoldDB" id="F9EPL6"/>